<name>A0A1I1JHM8_NATHA</name>
<keyword evidence="2" id="KW-1133">Transmembrane helix</keyword>
<accession>A0A1I1JHM8</accession>
<evidence type="ECO:0000313" key="4">
    <source>
        <dbReference type="Proteomes" id="UP000199161"/>
    </source>
</evidence>
<feature type="compositionally biased region" description="Acidic residues" evidence="1">
    <location>
        <begin position="90"/>
        <end position="99"/>
    </location>
</feature>
<feature type="region of interest" description="Disordered" evidence="1">
    <location>
        <begin position="55"/>
        <end position="113"/>
    </location>
</feature>
<gene>
    <name evidence="3" type="ORF">SAMN05444422_1095</name>
</gene>
<proteinExistence type="predicted"/>
<feature type="transmembrane region" description="Helical" evidence="2">
    <location>
        <begin position="12"/>
        <end position="30"/>
    </location>
</feature>
<dbReference type="EMBL" id="FOKW01000009">
    <property type="protein sequence ID" value="SFC47855.1"/>
    <property type="molecule type" value="Genomic_DNA"/>
</dbReference>
<protein>
    <submittedName>
        <fullName evidence="3">Uncharacterized protein</fullName>
    </submittedName>
</protein>
<keyword evidence="2" id="KW-0472">Membrane</keyword>
<reference evidence="4" key="1">
    <citation type="submission" date="2016-10" db="EMBL/GenBank/DDBJ databases">
        <authorList>
            <person name="Varghese N."/>
            <person name="Submissions S."/>
        </authorList>
    </citation>
    <scope>NUCLEOTIDE SEQUENCE [LARGE SCALE GENOMIC DNA]</scope>
    <source>
        <strain evidence="4">DSM 13078</strain>
    </source>
</reference>
<evidence type="ECO:0000256" key="2">
    <source>
        <dbReference type="SAM" id="Phobius"/>
    </source>
</evidence>
<sequence>MSPPKLRTSERRTLLLTTAYMGSLAVVYAIDDSKLWLLWAAVAVAFAGGVLVHSNRSSTADESGADSARGESGTSDDGVGDGGPGSGAESEAESEAEAETESRSRSTSEPDRR</sequence>
<evidence type="ECO:0000256" key="1">
    <source>
        <dbReference type="SAM" id="MobiDB-lite"/>
    </source>
</evidence>
<keyword evidence="2" id="KW-0812">Transmembrane</keyword>
<organism evidence="3 4">
    <name type="scientific">Natronobacterium haloterrestre</name>
    <name type="common">Halobiforma haloterrestris</name>
    <dbReference type="NCBI Taxonomy" id="148448"/>
    <lineage>
        <taxon>Archaea</taxon>
        <taxon>Methanobacteriati</taxon>
        <taxon>Methanobacteriota</taxon>
        <taxon>Stenosarchaea group</taxon>
        <taxon>Halobacteria</taxon>
        <taxon>Halobacteriales</taxon>
        <taxon>Natrialbaceae</taxon>
        <taxon>Natronobacterium</taxon>
    </lineage>
</organism>
<dbReference type="RefSeq" id="WP_089789090.1">
    <property type="nucleotide sequence ID" value="NZ_FOKW01000009.1"/>
</dbReference>
<dbReference type="Proteomes" id="UP000199161">
    <property type="component" value="Unassembled WGS sequence"/>
</dbReference>
<feature type="compositionally biased region" description="Basic and acidic residues" evidence="1">
    <location>
        <begin position="100"/>
        <end position="113"/>
    </location>
</feature>
<feature type="transmembrane region" description="Helical" evidence="2">
    <location>
        <begin position="36"/>
        <end position="53"/>
    </location>
</feature>
<dbReference type="AlphaFoldDB" id="A0A1I1JHM8"/>
<evidence type="ECO:0000313" key="3">
    <source>
        <dbReference type="EMBL" id="SFC47855.1"/>
    </source>
</evidence>
<keyword evidence="4" id="KW-1185">Reference proteome</keyword>